<comment type="caution">
    <text evidence="5">Lacks conserved residue(s) required for the propagation of feature annotation.</text>
</comment>
<dbReference type="InterPro" id="IPR001791">
    <property type="entry name" value="Laminin_G"/>
</dbReference>
<feature type="disulfide bond" evidence="5">
    <location>
        <begin position="417"/>
        <end position="444"/>
    </location>
</feature>
<evidence type="ECO:0000313" key="9">
    <source>
        <dbReference type="Proteomes" id="UP000694569"/>
    </source>
</evidence>
<reference evidence="8" key="1">
    <citation type="submission" date="2025-08" db="UniProtKB">
        <authorList>
            <consortium name="Ensembl"/>
        </authorList>
    </citation>
    <scope>IDENTIFICATION</scope>
</reference>
<evidence type="ECO:0000256" key="1">
    <source>
        <dbReference type="ARBA" id="ARBA00004613"/>
    </source>
</evidence>
<evidence type="ECO:0000313" key="8">
    <source>
        <dbReference type="Ensembl" id="ENSLLEP00000019526.1"/>
    </source>
</evidence>
<evidence type="ECO:0000256" key="4">
    <source>
        <dbReference type="ARBA" id="ARBA00023180"/>
    </source>
</evidence>
<dbReference type="PANTHER" id="PTHR24040:SF15">
    <property type="entry name" value="VITAMIN K-DEPENDENT PROTEIN S-LIKE"/>
    <property type="match status" value="1"/>
</dbReference>
<keyword evidence="9" id="KW-1185">Reference proteome</keyword>
<name>A0A8C5MV61_9ANUR</name>
<dbReference type="Proteomes" id="UP000694569">
    <property type="component" value="Unplaced"/>
</dbReference>
<sequence length="448" mass="50675">MMCGGCLSLLYILFLLFNGEFAVCLPDSNPNQDASTPEQVSCLAGKPVRSIDSLYLGSEDQQNSLRLEFQLSEITSNLSSFELRTRDPEGVIFYGDIGEDNWFVLGVRQKKLEVQMSNSNGQMVLSKWGPEISDGKWKKVAVDSSINTIEVRMDGELVVKLTHHVNAQLMPVTASKLVIILGDLPVGRNLQLIRPLKTALDGCMRNWAWVKRHTEGLENAMETDENRRCFEKEEPGSFFPSQSYAIMRPNLFQSQDQELCCRGLSLQWQKGSCFKVALLQKRGIQVFQAPKDQSWKLSIRVDFRFPEDGVLLALRSEENVTLFLVRLDWQKRVVSVTFFDKLTGSVMLPVDLCPSHWQFVDIQFSVNTLFIKTAETMSFWDIQPTDFQALQDKWTDPTSEIYIGGVPGSEGPHFSGCLKITLQAEAVDLDMAHYKHPYVRSHSCPVGI</sequence>
<dbReference type="OrthoDB" id="6275838at2759"/>
<dbReference type="Pfam" id="PF00054">
    <property type="entry name" value="Laminin_G_1"/>
    <property type="match status" value="1"/>
</dbReference>
<comment type="subcellular location">
    <subcellularLocation>
        <location evidence="1">Secreted</location>
    </subcellularLocation>
</comment>
<organism evidence="8 9">
    <name type="scientific">Leptobrachium leishanense</name>
    <name type="common">Leishan spiny toad</name>
    <dbReference type="NCBI Taxonomy" id="445787"/>
    <lineage>
        <taxon>Eukaryota</taxon>
        <taxon>Metazoa</taxon>
        <taxon>Chordata</taxon>
        <taxon>Craniata</taxon>
        <taxon>Vertebrata</taxon>
        <taxon>Euteleostomi</taxon>
        <taxon>Amphibia</taxon>
        <taxon>Batrachia</taxon>
        <taxon>Anura</taxon>
        <taxon>Pelobatoidea</taxon>
        <taxon>Megophryidae</taxon>
        <taxon>Leptobrachium</taxon>
    </lineage>
</organism>
<dbReference type="Ensembl" id="ENSLLET00000020297.1">
    <property type="protein sequence ID" value="ENSLLEP00000019526.1"/>
    <property type="gene ID" value="ENSLLEG00000012376.1"/>
</dbReference>
<evidence type="ECO:0000256" key="5">
    <source>
        <dbReference type="PROSITE-ProRule" id="PRU00122"/>
    </source>
</evidence>
<dbReference type="AlphaFoldDB" id="A0A8C5MV61"/>
<dbReference type="InterPro" id="IPR051145">
    <property type="entry name" value="GAS-SHBG-PROS"/>
</dbReference>
<keyword evidence="2" id="KW-0964">Secreted</keyword>
<dbReference type="PROSITE" id="PS50025">
    <property type="entry name" value="LAM_G_DOMAIN"/>
    <property type="match status" value="2"/>
</dbReference>
<accession>A0A8C5MV61</accession>
<dbReference type="SUPFAM" id="SSF49899">
    <property type="entry name" value="Concanavalin A-like lectins/glucanases"/>
    <property type="match status" value="2"/>
</dbReference>
<keyword evidence="6" id="KW-0732">Signal</keyword>
<feature type="signal peptide" evidence="6">
    <location>
        <begin position="1"/>
        <end position="24"/>
    </location>
</feature>
<dbReference type="GO" id="GO:0005576">
    <property type="term" value="C:extracellular region"/>
    <property type="evidence" value="ECO:0007669"/>
    <property type="project" value="UniProtKB-SubCell"/>
</dbReference>
<dbReference type="GeneTree" id="ENSGT00940000154035"/>
<dbReference type="PANTHER" id="PTHR24040">
    <property type="entry name" value="LAMININ G-LIKE DOMAIN-CONTAINING PROTEIN"/>
    <property type="match status" value="1"/>
</dbReference>
<keyword evidence="4" id="KW-0325">Glycoprotein</keyword>
<keyword evidence="3 5" id="KW-1015">Disulfide bond</keyword>
<dbReference type="InterPro" id="IPR013320">
    <property type="entry name" value="ConA-like_dom_sf"/>
</dbReference>
<feature type="domain" description="Laminin G" evidence="7">
    <location>
        <begin position="274"/>
        <end position="444"/>
    </location>
</feature>
<protein>
    <recommendedName>
        <fullName evidence="7">Laminin G domain-containing protein</fullName>
    </recommendedName>
</protein>
<evidence type="ECO:0000259" key="7">
    <source>
        <dbReference type="PROSITE" id="PS50025"/>
    </source>
</evidence>
<evidence type="ECO:0000256" key="2">
    <source>
        <dbReference type="ARBA" id="ARBA00022525"/>
    </source>
</evidence>
<evidence type="ECO:0000256" key="3">
    <source>
        <dbReference type="ARBA" id="ARBA00023157"/>
    </source>
</evidence>
<dbReference type="SMART" id="SM00282">
    <property type="entry name" value="LamG"/>
    <property type="match status" value="1"/>
</dbReference>
<feature type="chain" id="PRO_5034101065" description="Laminin G domain-containing protein" evidence="6">
    <location>
        <begin position="25"/>
        <end position="448"/>
    </location>
</feature>
<feature type="domain" description="Laminin G" evidence="7">
    <location>
        <begin position="52"/>
        <end position="229"/>
    </location>
</feature>
<evidence type="ECO:0000256" key="6">
    <source>
        <dbReference type="SAM" id="SignalP"/>
    </source>
</evidence>
<dbReference type="CDD" id="cd00110">
    <property type="entry name" value="LamG"/>
    <property type="match status" value="1"/>
</dbReference>
<dbReference type="Gene3D" id="2.60.120.200">
    <property type="match status" value="2"/>
</dbReference>
<reference evidence="8" key="2">
    <citation type="submission" date="2025-09" db="UniProtKB">
        <authorList>
            <consortium name="Ensembl"/>
        </authorList>
    </citation>
    <scope>IDENTIFICATION</scope>
</reference>
<proteinExistence type="predicted"/>